<dbReference type="Gene3D" id="3.90.1280.10">
    <property type="entry name" value="HSP33 redox switch-like"/>
    <property type="match status" value="1"/>
</dbReference>
<evidence type="ECO:0000256" key="2">
    <source>
        <dbReference type="ARBA" id="ARBA00022833"/>
    </source>
</evidence>
<evidence type="ECO:0000256" key="6">
    <source>
        <dbReference type="HAMAP-Rule" id="MF_00117"/>
    </source>
</evidence>
<proteinExistence type="inferred from homology"/>
<dbReference type="HAMAP" id="MF_00117">
    <property type="entry name" value="HslO"/>
    <property type="match status" value="1"/>
</dbReference>
<dbReference type="InterPro" id="IPR016153">
    <property type="entry name" value="Heat_shock_Hsp33_N"/>
</dbReference>
<dbReference type="GO" id="GO:0005737">
    <property type="term" value="C:cytoplasm"/>
    <property type="evidence" value="ECO:0007669"/>
    <property type="project" value="UniProtKB-SubCell"/>
</dbReference>
<keyword evidence="3 6" id="KW-1015">Disulfide bond</keyword>
<name>A0A7X5HTT6_9FIRM</name>
<comment type="caution">
    <text evidence="7">The sequence shown here is derived from an EMBL/GenBank/DDBJ whole genome shotgun (WGS) entry which is preliminary data.</text>
</comment>
<feature type="disulfide bond" description="Redox-active" evidence="6">
    <location>
        <begin position="237"/>
        <end position="239"/>
    </location>
</feature>
<dbReference type="CDD" id="cd00498">
    <property type="entry name" value="Hsp33"/>
    <property type="match status" value="1"/>
</dbReference>
<dbReference type="GO" id="GO:0042026">
    <property type="term" value="P:protein refolding"/>
    <property type="evidence" value="ECO:0007669"/>
    <property type="project" value="TreeGrafter"/>
</dbReference>
<evidence type="ECO:0000256" key="5">
    <source>
        <dbReference type="ARBA" id="ARBA00023284"/>
    </source>
</evidence>
<dbReference type="Proteomes" id="UP000461585">
    <property type="component" value="Unassembled WGS sequence"/>
</dbReference>
<dbReference type="PIRSF" id="PIRSF005261">
    <property type="entry name" value="Heat_shock_Hsp33"/>
    <property type="match status" value="1"/>
</dbReference>
<comment type="function">
    <text evidence="6">Redox regulated molecular chaperone. Protects both thermally unfolding and oxidatively damaged proteins from irreversible aggregation. Plays an important role in the bacterial defense system toward oxidative stress.</text>
</comment>
<sequence length="292" mass="32111">MENRIIRGTAANHQVRAFAADTRQLVEEARRIHDTSPVATAALGRLLTAGSMMGAMLKGEQDVLTLQVRGNGPLEGILVTVDSKSRVKGYVNHPEVDLPLNSKGKLDVAEAVGIGLLTVIKDIGMKEPYVGQTHLVTSEIAEDLTYYFATSEQTPSAVALGVLIDRDRTVKQSGGFIIQLLPEAEEDAVNRLETNLSRLRPVTELLEEGNTMEDILGMVMEGLDFVVSEVTETSYYCNCSKEKVAEALFSVGKEELEDMIGEGKPVELHCHFCNSRYLFEIDEVKDLRDRIG</sequence>
<keyword evidence="2 6" id="KW-0862">Zinc</keyword>
<dbReference type="InterPro" id="IPR016154">
    <property type="entry name" value="Heat_shock_Hsp33_C"/>
</dbReference>
<dbReference type="EMBL" id="JAAEEH010000003">
    <property type="protein sequence ID" value="NDL66552.1"/>
    <property type="molecule type" value="Genomic_DNA"/>
</dbReference>
<evidence type="ECO:0000313" key="8">
    <source>
        <dbReference type="Proteomes" id="UP000461585"/>
    </source>
</evidence>
<comment type="PTM">
    <text evidence="6">Under oxidizing conditions two disulfide bonds are formed involving the reactive cysteines. Under reducing conditions zinc is bound to the reactive cysteines and the protein is inactive.</text>
</comment>
<protein>
    <recommendedName>
        <fullName evidence="6">33 kDa chaperonin</fullName>
    </recommendedName>
    <alternativeName>
        <fullName evidence="6">Heat shock protein 33 homolog</fullName>
        <shortName evidence="6">HSP33</shortName>
    </alternativeName>
</protein>
<gene>
    <name evidence="6 7" type="primary">hslO</name>
    <name evidence="7" type="ORF">GXN74_02155</name>
</gene>
<keyword evidence="4 6" id="KW-0143">Chaperone</keyword>
<evidence type="ECO:0000256" key="1">
    <source>
        <dbReference type="ARBA" id="ARBA00022490"/>
    </source>
</evidence>
<feature type="disulfide bond" description="Redox-active" evidence="6">
    <location>
        <begin position="270"/>
        <end position="273"/>
    </location>
</feature>
<keyword evidence="1 6" id="KW-0963">Cytoplasm</keyword>
<dbReference type="Gene3D" id="3.55.30.10">
    <property type="entry name" value="Hsp33 domain"/>
    <property type="match status" value="1"/>
</dbReference>
<keyword evidence="8" id="KW-1185">Reference proteome</keyword>
<comment type="subcellular location">
    <subcellularLocation>
        <location evidence="6">Cytoplasm</location>
    </subcellularLocation>
</comment>
<evidence type="ECO:0000256" key="3">
    <source>
        <dbReference type="ARBA" id="ARBA00023157"/>
    </source>
</evidence>
<dbReference type="SUPFAM" id="SSF118352">
    <property type="entry name" value="HSP33 redox switch-like"/>
    <property type="match status" value="1"/>
</dbReference>
<dbReference type="InterPro" id="IPR000397">
    <property type="entry name" value="Heat_shock_Hsp33"/>
</dbReference>
<comment type="similarity">
    <text evidence="6">Belongs to the HSP33 family.</text>
</comment>
<evidence type="ECO:0000313" key="7">
    <source>
        <dbReference type="EMBL" id="NDL66552.1"/>
    </source>
</evidence>
<dbReference type="GO" id="GO:0044183">
    <property type="term" value="F:protein folding chaperone"/>
    <property type="evidence" value="ECO:0007669"/>
    <property type="project" value="TreeGrafter"/>
</dbReference>
<dbReference type="PANTHER" id="PTHR30111:SF1">
    <property type="entry name" value="33 KDA CHAPERONIN"/>
    <property type="match status" value="1"/>
</dbReference>
<evidence type="ECO:0000256" key="4">
    <source>
        <dbReference type="ARBA" id="ARBA00023186"/>
    </source>
</evidence>
<dbReference type="PANTHER" id="PTHR30111">
    <property type="entry name" value="33 KDA CHAPERONIN"/>
    <property type="match status" value="1"/>
</dbReference>
<keyword evidence="5 6" id="KW-0676">Redox-active center</keyword>
<accession>A0A7X5HTT6</accession>
<dbReference type="RefSeq" id="WP_162369280.1">
    <property type="nucleotide sequence ID" value="NZ_JAAEEH010000003.1"/>
</dbReference>
<reference evidence="7 8" key="1">
    <citation type="submission" date="2020-01" db="EMBL/GenBank/DDBJ databases">
        <title>Anaeroalcalibacter tamaniensis gen. nov., sp. nov., moderately halophilic strictly anaerobic fermenter bacterium from mud volcano of Taman peninsula.</title>
        <authorList>
            <person name="Frolova A."/>
            <person name="Merkel A.Y."/>
            <person name="Slobodkin A.I."/>
        </authorList>
    </citation>
    <scope>NUCLEOTIDE SEQUENCE [LARGE SCALE GENOMIC DNA]</scope>
    <source>
        <strain evidence="7 8">F-3ap</strain>
    </source>
</reference>
<dbReference type="NCBIfam" id="NF001033">
    <property type="entry name" value="PRK00114.1"/>
    <property type="match status" value="1"/>
</dbReference>
<dbReference type="Pfam" id="PF01430">
    <property type="entry name" value="HSP33"/>
    <property type="match status" value="1"/>
</dbReference>
<dbReference type="GO" id="GO:0051082">
    <property type="term" value="F:unfolded protein binding"/>
    <property type="evidence" value="ECO:0007669"/>
    <property type="project" value="UniProtKB-UniRule"/>
</dbReference>
<dbReference type="AlphaFoldDB" id="A0A7X5HTT6"/>
<dbReference type="SUPFAM" id="SSF64397">
    <property type="entry name" value="Hsp33 domain"/>
    <property type="match status" value="1"/>
</dbReference>
<organism evidence="7 8">
    <name type="scientific">Anaerotalea alkaliphila</name>
    <dbReference type="NCBI Taxonomy" id="2662126"/>
    <lineage>
        <taxon>Bacteria</taxon>
        <taxon>Bacillati</taxon>
        <taxon>Bacillota</taxon>
        <taxon>Clostridia</taxon>
        <taxon>Eubacteriales</taxon>
        <taxon>Anaerotalea</taxon>
    </lineage>
</organism>